<reference evidence="3 4" key="1">
    <citation type="submission" date="2020-04" db="EMBL/GenBank/DDBJ databases">
        <authorList>
            <person name="Zhang R."/>
            <person name="Schippers A."/>
        </authorList>
    </citation>
    <scope>NUCLEOTIDE SEQUENCE [LARGE SCALE GENOMIC DNA]</scope>
    <source>
        <strain evidence="3 4">DSM 109850</strain>
    </source>
</reference>
<accession>A0A7Y0Q288</accession>
<keyword evidence="1" id="KW-0812">Transmembrane</keyword>
<sequence length="227" mass="24505">MGERQARPHLSCPNCGETVLPDDVFCFHCGRRLKAAQSSPRPVPRHIGLWALALVGVLALVGAGYVIHHQQQALQAALQHQNSPKAKHRSGRVVLHPVVTTTTSYPANLPSSAHWTVEVETYHNVQLSLRLPTSLAHLKKSTSSQWVWGDPSFPYQVTLGVASSKPGAASVSLGTNTWGTPIAKSGSTAQQDLYIKWAPGNWAEVLMTVPSKDEGWLGAIAESVRVS</sequence>
<evidence type="ECO:0000259" key="2">
    <source>
        <dbReference type="Pfam" id="PF13248"/>
    </source>
</evidence>
<comment type="caution">
    <text evidence="3">The sequence shown here is derived from an EMBL/GenBank/DDBJ whole genome shotgun (WGS) entry which is preliminary data.</text>
</comment>
<evidence type="ECO:0000313" key="4">
    <source>
        <dbReference type="Proteomes" id="UP000533476"/>
    </source>
</evidence>
<protein>
    <submittedName>
        <fullName evidence="3">Zinc ribbon domain-containing protein</fullName>
    </submittedName>
</protein>
<dbReference type="InterPro" id="IPR059113">
    <property type="entry name" value="Znf_ribbon"/>
</dbReference>
<gene>
    <name evidence="3" type="ORF">HIJ39_07020</name>
</gene>
<keyword evidence="4" id="KW-1185">Reference proteome</keyword>
<dbReference type="RefSeq" id="WP_169098112.1">
    <property type="nucleotide sequence ID" value="NZ_JABBVZ010000017.1"/>
</dbReference>
<feature type="transmembrane region" description="Helical" evidence="1">
    <location>
        <begin position="47"/>
        <end position="67"/>
    </location>
</feature>
<dbReference type="AlphaFoldDB" id="A0A7Y0Q288"/>
<evidence type="ECO:0000256" key="1">
    <source>
        <dbReference type="SAM" id="Phobius"/>
    </source>
</evidence>
<keyword evidence="1" id="KW-1133">Transmembrane helix</keyword>
<evidence type="ECO:0000313" key="3">
    <source>
        <dbReference type="EMBL" id="NMP22100.1"/>
    </source>
</evidence>
<feature type="domain" description="Putative zinc-ribbon" evidence="2">
    <location>
        <begin position="9"/>
        <end position="33"/>
    </location>
</feature>
<keyword evidence="1" id="KW-0472">Membrane</keyword>
<organism evidence="3 4">
    <name type="scientific">Sulfobacillus harzensis</name>
    <dbReference type="NCBI Taxonomy" id="2729629"/>
    <lineage>
        <taxon>Bacteria</taxon>
        <taxon>Bacillati</taxon>
        <taxon>Bacillota</taxon>
        <taxon>Clostridia</taxon>
        <taxon>Eubacteriales</taxon>
        <taxon>Clostridiales Family XVII. Incertae Sedis</taxon>
        <taxon>Sulfobacillus</taxon>
    </lineage>
</organism>
<dbReference type="EMBL" id="JABBVZ010000017">
    <property type="protein sequence ID" value="NMP22100.1"/>
    <property type="molecule type" value="Genomic_DNA"/>
</dbReference>
<proteinExistence type="predicted"/>
<name>A0A7Y0Q288_9FIRM</name>
<dbReference type="Pfam" id="PF13248">
    <property type="entry name" value="Zn_ribbon_3"/>
    <property type="match status" value="1"/>
</dbReference>
<dbReference type="Proteomes" id="UP000533476">
    <property type="component" value="Unassembled WGS sequence"/>
</dbReference>